<dbReference type="EMBL" id="KP027199">
    <property type="protein sequence ID" value="AJD82291.1"/>
    <property type="molecule type" value="Genomic_DNA"/>
</dbReference>
<dbReference type="Proteomes" id="UP000031717">
    <property type="component" value="Segment"/>
</dbReference>
<reference evidence="1 2" key="1">
    <citation type="submission" date="2014-10" db="EMBL/GenBank/DDBJ databases">
        <authorList>
            <person name="Mthembu S."/>
            <person name="Kuvar S."/>
            <person name="Nduna N."/>
            <person name="Pillay S."/>
            <person name="Pillay T."/>
            <person name="Tang P.-C."/>
            <person name="Reddy N."/>
            <person name="Larsen M.H."/>
            <person name="Rubin E.J."/>
            <person name="Russell D.A."/>
            <person name="Guerrero C.A."/>
            <person name="Bowman C.A."/>
            <person name="Jacobs-Sera D."/>
            <person name="Hendrix R.W."/>
            <person name="Hatfull G.F."/>
        </authorList>
    </citation>
    <scope>NUCLEOTIDE SEQUENCE [LARGE SCALE GENOMIC DNA]</scope>
</reference>
<accession>A0A0B5A5F2</accession>
<dbReference type="RefSeq" id="YP_009125823.1">
    <property type="nucleotide sequence ID" value="NC_026603.1"/>
</dbReference>
<name>A0A0B5A5F2_9CAUD</name>
<evidence type="ECO:0000313" key="2">
    <source>
        <dbReference type="Proteomes" id="UP000031717"/>
    </source>
</evidence>
<keyword evidence="2" id="KW-1185">Reference proteome</keyword>
<evidence type="ECO:0008006" key="3">
    <source>
        <dbReference type="Google" id="ProtNLM"/>
    </source>
</evidence>
<gene>
    <name evidence="1" type="primary">71</name>
    <name evidence="1" type="ORF">PBI_KESHU_71</name>
</gene>
<dbReference type="KEGG" id="vg:23680431"/>
<dbReference type="GeneID" id="23680431"/>
<proteinExistence type="predicted"/>
<dbReference type="OrthoDB" id="18563at10239"/>
<sequence>MPVNAALFDRIAMRRADMRCECEGGCGRSHRFGIHYRCGSTHGRPAPFDADKVVSLAVVALDGNDRNEADDNVIALCQACVKRYRAKLKAAADKAAARAAIEAQHSGLFDVPAVAEGGNGLTL</sequence>
<protein>
    <recommendedName>
        <fullName evidence="3">HNH endonuclease</fullName>
    </recommendedName>
</protein>
<evidence type="ECO:0000313" key="1">
    <source>
        <dbReference type="EMBL" id="AJD82291.1"/>
    </source>
</evidence>
<organism evidence="1 2">
    <name type="scientific">Mycobacterium phage Keshu</name>
    <dbReference type="NCBI Taxonomy" id="1567471"/>
    <lineage>
        <taxon>Viruses</taxon>
        <taxon>Duplodnaviria</taxon>
        <taxon>Heunggongvirae</taxon>
        <taxon>Uroviricota</taxon>
        <taxon>Caudoviricetes</taxon>
        <taxon>Weiservirinae</taxon>
        <taxon>Keshuvirus</taxon>
        <taxon>Keshuvirus keshu</taxon>
    </lineage>
</organism>